<dbReference type="EMBL" id="KY684084">
    <property type="protein sequence ID" value="ARF09179.1"/>
    <property type="molecule type" value="Genomic_DNA"/>
</dbReference>
<protein>
    <submittedName>
        <fullName evidence="1">Uncharacterized protein</fullName>
    </submittedName>
</protein>
<evidence type="ECO:0000313" key="1">
    <source>
        <dbReference type="EMBL" id="ARF09179.1"/>
    </source>
</evidence>
<name>A0A1V0SBU8_9VIRU</name>
<accession>A0A1V0SBU8</accession>
<reference evidence="1" key="1">
    <citation type="journal article" date="2017" name="Science">
        <title>Giant viruses with an expanded complement of translation system components.</title>
        <authorList>
            <person name="Schulz F."/>
            <person name="Yutin N."/>
            <person name="Ivanova N.N."/>
            <person name="Ortega D.R."/>
            <person name="Lee T.K."/>
            <person name="Vierheilig J."/>
            <person name="Daims H."/>
            <person name="Horn M."/>
            <person name="Wagner M."/>
            <person name="Jensen G.J."/>
            <person name="Kyrpides N.C."/>
            <person name="Koonin E.V."/>
            <person name="Woyke T."/>
        </authorList>
    </citation>
    <scope>NUCLEOTIDE SEQUENCE</scope>
    <source>
        <strain evidence="1">CTV1</strain>
    </source>
</reference>
<organism evidence="1">
    <name type="scientific">Catovirus CTV1</name>
    <dbReference type="NCBI Taxonomy" id="1977631"/>
    <lineage>
        <taxon>Viruses</taxon>
        <taxon>Varidnaviria</taxon>
        <taxon>Bamfordvirae</taxon>
        <taxon>Nucleocytoviricota</taxon>
        <taxon>Megaviricetes</taxon>
        <taxon>Imitervirales</taxon>
        <taxon>Mimiviridae</taxon>
        <taxon>Klosneuvirinae</taxon>
        <taxon>Catovirus</taxon>
    </lineage>
</organism>
<proteinExistence type="predicted"/>
<sequence>MRTTKKDIISLLKLLNCSSIQVIEDNSIMVDDILKEIDYEYFDINIDMEQYKKLDIIAIIETCPLLKDKCFETDIVYMYVLIDDNVKNVYIAIDYLHPYLWNKFGVDTIDEIMNKIRHAIRLYSSEVFYENELSCTMRRFIGTEKTLGLKFETLEEFIMENKFCEYFMWGSNWSDFPYRENILNKKYSKFQVERMMTRALKQNNQDISISTRTKSSKSIITFEYINGAVILTVKYNKDFYTRTSELEKITDNKYPSDLPLDVIGIIYPFDVMNYDDLLMTNELTISNISLSLELVDNEESMRKVSSILSQEIKQELSEDTIKFINDVKTKLNINLRINEMKEDIYNILEKDENSEVLLQWLKNKLNTGVNNDDVVMNNHLVEITKTILNKYKKLIKK</sequence>
<gene>
    <name evidence="1" type="ORF">Catovirus_2_128</name>
</gene>